<organism evidence="3 4">
    <name type="scientific">Hucho hucho</name>
    <name type="common">huchen</name>
    <dbReference type="NCBI Taxonomy" id="62062"/>
    <lineage>
        <taxon>Eukaryota</taxon>
        <taxon>Metazoa</taxon>
        <taxon>Chordata</taxon>
        <taxon>Craniata</taxon>
        <taxon>Vertebrata</taxon>
        <taxon>Euteleostomi</taxon>
        <taxon>Actinopterygii</taxon>
        <taxon>Neopterygii</taxon>
        <taxon>Teleostei</taxon>
        <taxon>Protacanthopterygii</taxon>
        <taxon>Salmoniformes</taxon>
        <taxon>Salmonidae</taxon>
        <taxon>Salmoninae</taxon>
        <taxon>Hucho</taxon>
    </lineage>
</organism>
<dbReference type="SMART" id="SM01147">
    <property type="entry name" value="DUF1087"/>
    <property type="match status" value="1"/>
</dbReference>
<dbReference type="Pfam" id="PF06465">
    <property type="entry name" value="DUF1087"/>
    <property type="match status" value="1"/>
</dbReference>
<reference evidence="3" key="2">
    <citation type="submission" date="2025-08" db="UniProtKB">
        <authorList>
            <consortium name="Ensembl"/>
        </authorList>
    </citation>
    <scope>IDENTIFICATION</scope>
</reference>
<feature type="domain" description="DUF1087" evidence="2">
    <location>
        <begin position="9"/>
        <end position="73"/>
    </location>
</feature>
<proteinExistence type="predicted"/>
<evidence type="ECO:0000259" key="2">
    <source>
        <dbReference type="SMART" id="SM01147"/>
    </source>
</evidence>
<evidence type="ECO:0000313" key="4">
    <source>
        <dbReference type="Proteomes" id="UP000314982"/>
    </source>
</evidence>
<dbReference type="Proteomes" id="UP000314982">
    <property type="component" value="Unassembled WGS sequence"/>
</dbReference>
<dbReference type="GeneTree" id="ENSGT00940000155088"/>
<reference evidence="4" key="1">
    <citation type="submission" date="2018-06" db="EMBL/GenBank/DDBJ databases">
        <title>Genome assembly of Danube salmon.</title>
        <authorList>
            <person name="Macqueen D.J."/>
            <person name="Gundappa M.K."/>
        </authorList>
    </citation>
    <scope>NUCLEOTIDE SEQUENCE [LARGE SCALE GENOMIC DNA]</scope>
</reference>
<dbReference type="STRING" id="62062.ENSHHUP00000019018"/>
<reference evidence="3" key="3">
    <citation type="submission" date="2025-09" db="UniProtKB">
        <authorList>
            <consortium name="Ensembl"/>
        </authorList>
    </citation>
    <scope>IDENTIFICATION</scope>
</reference>
<dbReference type="InterPro" id="IPR009463">
    <property type="entry name" value="DUF1087"/>
</dbReference>
<feature type="region of interest" description="Disordered" evidence="1">
    <location>
        <begin position="49"/>
        <end position="128"/>
    </location>
</feature>
<sequence>VLPSLLTCVCVFVQEEEVQREVIKQEESVDPDYWEKLLRHHYEQQQEDLARNLGKGKRTRKPVNYNDGSQEERGSKRDWQEDQSDNNSDYSVASEEGDEDFDERSEANSRRPSRKGLRNERDKPLPPLLARVGGNIEVRLQLLSGSLTVCHSQKKNRHGSLHLPLQAVF</sequence>
<evidence type="ECO:0000256" key="1">
    <source>
        <dbReference type="SAM" id="MobiDB-lite"/>
    </source>
</evidence>
<name>A0A4W5KP00_9TELE</name>
<dbReference type="AlphaFoldDB" id="A0A4W5KP00"/>
<feature type="compositionally biased region" description="Basic and acidic residues" evidence="1">
    <location>
        <begin position="70"/>
        <end position="80"/>
    </location>
</feature>
<accession>A0A4W5KP00</accession>
<dbReference type="Ensembl" id="ENSHHUT00000019700.1">
    <property type="protein sequence ID" value="ENSHHUP00000019018.1"/>
    <property type="gene ID" value="ENSHHUG00000011854.1"/>
</dbReference>
<keyword evidence="4" id="KW-1185">Reference proteome</keyword>
<evidence type="ECO:0000313" key="3">
    <source>
        <dbReference type="Ensembl" id="ENSHHUP00000019018.1"/>
    </source>
</evidence>
<protein>
    <recommendedName>
        <fullName evidence="2">DUF1087 domain-containing protein</fullName>
    </recommendedName>
</protein>